<keyword evidence="2" id="KW-1185">Reference proteome</keyword>
<dbReference type="RefSeq" id="WP_048425585.1">
    <property type="nucleotide sequence ID" value="NZ_JTHF01000007.1"/>
</dbReference>
<gene>
    <name evidence="1" type="ORF">QR79_08500</name>
</gene>
<organism evidence="1 2">
    <name type="scientific">Methylobacterium indicum</name>
    <dbReference type="NCBI Taxonomy" id="1775910"/>
    <lineage>
        <taxon>Bacteria</taxon>
        <taxon>Pseudomonadati</taxon>
        <taxon>Pseudomonadota</taxon>
        <taxon>Alphaproteobacteria</taxon>
        <taxon>Hyphomicrobiales</taxon>
        <taxon>Methylobacteriaceae</taxon>
        <taxon>Methylobacterium</taxon>
    </lineage>
</organism>
<proteinExistence type="predicted"/>
<evidence type="ECO:0008006" key="3">
    <source>
        <dbReference type="Google" id="ProtNLM"/>
    </source>
</evidence>
<protein>
    <recommendedName>
        <fullName evidence="3">DUF11 domain-containing protein</fullName>
    </recommendedName>
</protein>
<sequence length="486" mass="49713">MTTEAQDAASRPLLQYAIDPATVAFGSTVIFTLTASNAGAGEIAFAPGDTIRLQMPVGPGATDLLVNSTVGTTSLSSGFVFAQPQAQPGTFVVAVLEATTIAPGAALQFQVSGAQINKTGTGGQQATAISLPVTESIGKARTGTSLVVTKTLPSLSVQCAADPQNVGLRQPTSVSWTATGATYVVLMPGNLRQDCTGLVSQGVFRNVIAEQVPVTTFQVTAHTDDQRSASATVNVETRRPTITFGPQGLPPIGYQDGVTLTWTTHYATGVYLTPSPYPPQVGPSGSLAVVPSTLATDPNAPTVVFALAADGYRGPGDKPARETVEVRLRPVEIMSFGFPRKPPEPSFPVAVVQNGLQQIAQIGVAPNIYRLTATGAGGPLVRHIGPGPWLAIEYFGGTPAAVAPGGTCALSWQTRNAASATLNGTPVTLTPSGDVQTGGTTVSPAATTIYEFAVTDASGHAISNKTTIVVSSSTSAGTTDTARVEP</sequence>
<accession>A0ABR5HFC5</accession>
<evidence type="ECO:0000313" key="1">
    <source>
        <dbReference type="EMBL" id="KMO25274.1"/>
    </source>
</evidence>
<reference evidence="1 2" key="1">
    <citation type="submission" date="2014-11" db="EMBL/GenBank/DDBJ databases">
        <title>Comparative genomics of Methylobacterium species.</title>
        <authorList>
            <person name="Chaudhry V."/>
            <person name="Patil P.B."/>
        </authorList>
    </citation>
    <scope>NUCLEOTIDE SEQUENCE [LARGE SCALE GENOMIC DNA]</scope>
    <source>
        <strain evidence="1 2">SE3.6</strain>
    </source>
</reference>
<dbReference type="EMBL" id="JTHG01000059">
    <property type="protein sequence ID" value="KMO25274.1"/>
    <property type="molecule type" value="Genomic_DNA"/>
</dbReference>
<name>A0ABR5HFC5_9HYPH</name>
<evidence type="ECO:0000313" key="2">
    <source>
        <dbReference type="Proteomes" id="UP000036471"/>
    </source>
</evidence>
<comment type="caution">
    <text evidence="1">The sequence shown here is derived from an EMBL/GenBank/DDBJ whole genome shotgun (WGS) entry which is preliminary data.</text>
</comment>
<dbReference type="Proteomes" id="UP000036471">
    <property type="component" value="Unassembled WGS sequence"/>
</dbReference>